<comment type="subcellular location">
    <subcellularLocation>
        <location evidence="1">Membrane</location>
        <topology evidence="1">Multi-pass membrane protein</topology>
    </subcellularLocation>
</comment>
<feature type="transmembrane region" description="Helical" evidence="6">
    <location>
        <begin position="21"/>
        <end position="43"/>
    </location>
</feature>
<evidence type="ECO:0000256" key="5">
    <source>
        <dbReference type="SAM" id="MobiDB-lite"/>
    </source>
</evidence>
<protein>
    <recommendedName>
        <fullName evidence="7">STAS domain-containing protein</fullName>
    </recommendedName>
</protein>
<feature type="transmembrane region" description="Helical" evidence="6">
    <location>
        <begin position="223"/>
        <end position="244"/>
    </location>
</feature>
<dbReference type="GO" id="GO:0008271">
    <property type="term" value="F:secondary active sulfate transmembrane transporter activity"/>
    <property type="evidence" value="ECO:0007669"/>
    <property type="project" value="InterPro"/>
</dbReference>
<feature type="transmembrane region" description="Helical" evidence="6">
    <location>
        <begin position="106"/>
        <end position="130"/>
    </location>
</feature>
<feature type="region of interest" description="Disordered" evidence="5">
    <location>
        <begin position="705"/>
        <end position="736"/>
    </location>
</feature>
<comment type="caution">
    <text evidence="8">The sequence shown here is derived from an EMBL/GenBank/DDBJ whole genome shotgun (WGS) entry which is preliminary data.</text>
</comment>
<accession>A0A2C5X7A5</accession>
<dbReference type="InterPro" id="IPR011547">
    <property type="entry name" value="SLC26A/SulP_dom"/>
</dbReference>
<evidence type="ECO:0000256" key="3">
    <source>
        <dbReference type="ARBA" id="ARBA00022989"/>
    </source>
</evidence>
<reference evidence="8 9" key="1">
    <citation type="submission" date="2017-06" db="EMBL/GenBank/DDBJ databases">
        <title>Ant-infecting Ophiocordyceps genomes reveal a high diversity of potential behavioral manipulation genes and a possible major role for enterotoxins.</title>
        <authorList>
            <person name="De Bekker C."/>
            <person name="Evans H.C."/>
            <person name="Brachmann A."/>
            <person name="Hughes D.P."/>
        </authorList>
    </citation>
    <scope>NUCLEOTIDE SEQUENCE [LARGE SCALE GENOMIC DNA]</scope>
    <source>
        <strain evidence="8 9">Map64</strain>
    </source>
</reference>
<keyword evidence="3 6" id="KW-1133">Transmembrane helix</keyword>
<dbReference type="PROSITE" id="PS01130">
    <property type="entry name" value="SLC26A"/>
    <property type="match status" value="1"/>
</dbReference>
<dbReference type="STRING" id="1399860.A0A2C5X7A5"/>
<dbReference type="GO" id="GO:0016020">
    <property type="term" value="C:membrane"/>
    <property type="evidence" value="ECO:0007669"/>
    <property type="project" value="UniProtKB-SubCell"/>
</dbReference>
<keyword evidence="9" id="KW-1185">Reference proteome</keyword>
<evidence type="ECO:0000313" key="9">
    <source>
        <dbReference type="Proteomes" id="UP000226192"/>
    </source>
</evidence>
<dbReference type="InterPro" id="IPR036513">
    <property type="entry name" value="STAS_dom_sf"/>
</dbReference>
<dbReference type="EMBL" id="NJET01000211">
    <property type="protein sequence ID" value="PHH59379.1"/>
    <property type="molecule type" value="Genomic_DNA"/>
</dbReference>
<dbReference type="PROSITE" id="PS50801">
    <property type="entry name" value="STAS"/>
    <property type="match status" value="1"/>
</dbReference>
<evidence type="ECO:0000313" key="8">
    <source>
        <dbReference type="EMBL" id="PHH59379.1"/>
    </source>
</evidence>
<feature type="transmembrane region" description="Helical" evidence="6">
    <location>
        <begin position="136"/>
        <end position="158"/>
    </location>
</feature>
<evidence type="ECO:0000256" key="2">
    <source>
        <dbReference type="ARBA" id="ARBA00022692"/>
    </source>
</evidence>
<keyword evidence="4 6" id="KW-0472">Membrane</keyword>
<evidence type="ECO:0000256" key="4">
    <source>
        <dbReference type="ARBA" id="ARBA00023136"/>
    </source>
</evidence>
<feature type="region of interest" description="Disordered" evidence="5">
    <location>
        <begin position="641"/>
        <end position="678"/>
    </location>
</feature>
<proteinExistence type="predicted"/>
<keyword evidence="2 6" id="KW-0812">Transmembrane</keyword>
<dbReference type="Proteomes" id="UP000226192">
    <property type="component" value="Unassembled WGS sequence"/>
</dbReference>
<dbReference type="InterPro" id="IPR002645">
    <property type="entry name" value="STAS_dom"/>
</dbReference>
<dbReference type="Gene3D" id="3.30.750.24">
    <property type="entry name" value="STAS domain"/>
    <property type="match status" value="1"/>
</dbReference>
<dbReference type="InterPro" id="IPR018045">
    <property type="entry name" value="S04_transporter_CS"/>
</dbReference>
<gene>
    <name evidence="8" type="ORF">CDD81_3338</name>
</gene>
<sequence>MEYVRSLLPSIFWLRRYTIRWLLWDALAGLTVSLVVIPQALAHASLAQVSPNLGLYTSFSGNAVYWIFGTSKDMVVGTTSVASLMTSRVVSRVIDATSGRFDVQQVVCALSASLGLIFFIIGVLRLGWFVEFIPNIPISAFMTASSITMLASQTPLLLGFEDINTQRPPYLVFISIMQQLHQMRWDAFIGLSHLAFLFFMQYLCTVMQVRQPRHKRFWMFLKSLRMTIGLFFLTIISALIHRFVAARNVHFRVVGNLQKGFRAPGLEIPSTTLARLVLEQIPAVLCLAIIGHAAISKAMGRLNDYPVHSSQEMVALGAANMFSSLIGGYICTGSFNSAAVVSAVGVRTPLAGIMTASILAVAIQYFGYAFLYIPRAALASVVVHAALRLPTPPQKLYMIWRLSPAELVIWLACVTVGIFVALEAAVYVGLCMCLILLLYKLAKADGVFLGVVRAARLDQGSRMSVSTRPVYLPLHGRSTTNPRIKVKSPYPGVFLFRLNDGFIYVNQARLLTLMLDHVRGETRKGTVGASEEPRWSDSRPRCVRQAEAKTRPRLRAIVLDFGAVSGVDVTAVQGLVDARIVLDRHTWPDRAEWHFSNVYDDWTRRRLAAAGFGFPAGSSAGEAETLSEWKPIYSIAATVDETKEETEGRQECQDGRYDVEGEQEKGHGYHGLGSEGDGKKKMAAVTSVDRPYFHVDLQDALECATQESMRKDGRDATAVADSSERRSGDGVSRQGV</sequence>
<dbReference type="PANTHER" id="PTHR11814">
    <property type="entry name" value="SULFATE TRANSPORTER"/>
    <property type="match status" value="1"/>
</dbReference>
<evidence type="ECO:0000259" key="7">
    <source>
        <dbReference type="PROSITE" id="PS50801"/>
    </source>
</evidence>
<evidence type="ECO:0000256" key="6">
    <source>
        <dbReference type="SAM" id="Phobius"/>
    </source>
</evidence>
<dbReference type="InterPro" id="IPR001902">
    <property type="entry name" value="SLC26A/SulP_fam"/>
</dbReference>
<feature type="transmembrane region" description="Helical" evidence="6">
    <location>
        <begin position="63"/>
        <end position="85"/>
    </location>
</feature>
<dbReference type="OrthoDB" id="288203at2759"/>
<name>A0A2C5X7A5_9HYPO</name>
<feature type="transmembrane region" description="Helical" evidence="6">
    <location>
        <begin position="185"/>
        <end position="203"/>
    </location>
</feature>
<feature type="transmembrane region" description="Helical" evidence="6">
    <location>
        <begin position="344"/>
        <end position="363"/>
    </location>
</feature>
<dbReference type="AlphaFoldDB" id="A0A2C5X7A5"/>
<feature type="domain" description="STAS" evidence="7">
    <location>
        <begin position="491"/>
        <end position="612"/>
    </location>
</feature>
<feature type="compositionally biased region" description="Basic and acidic residues" evidence="5">
    <location>
        <begin position="645"/>
        <end position="667"/>
    </location>
</feature>
<dbReference type="Pfam" id="PF00916">
    <property type="entry name" value="Sulfate_transp"/>
    <property type="match status" value="1"/>
</dbReference>
<feature type="transmembrane region" description="Helical" evidence="6">
    <location>
        <begin position="408"/>
        <end position="439"/>
    </location>
</feature>
<evidence type="ECO:0000256" key="1">
    <source>
        <dbReference type="ARBA" id="ARBA00004141"/>
    </source>
</evidence>
<organism evidence="8 9">
    <name type="scientific">Ophiocordyceps australis</name>
    <dbReference type="NCBI Taxonomy" id="1399860"/>
    <lineage>
        <taxon>Eukaryota</taxon>
        <taxon>Fungi</taxon>
        <taxon>Dikarya</taxon>
        <taxon>Ascomycota</taxon>
        <taxon>Pezizomycotina</taxon>
        <taxon>Sordariomycetes</taxon>
        <taxon>Hypocreomycetidae</taxon>
        <taxon>Hypocreales</taxon>
        <taxon>Ophiocordycipitaceae</taxon>
        <taxon>Ophiocordyceps</taxon>
    </lineage>
</organism>
<dbReference type="CDD" id="cd07042">
    <property type="entry name" value="STAS_SulP_like_sulfate_transporter"/>
    <property type="match status" value="1"/>
</dbReference>